<feature type="transmembrane region" description="Helical" evidence="1">
    <location>
        <begin position="630"/>
        <end position="647"/>
    </location>
</feature>
<feature type="transmembrane region" description="Helical" evidence="1">
    <location>
        <begin position="706"/>
        <end position="727"/>
    </location>
</feature>
<dbReference type="EMBL" id="JAAOAK010000088">
    <property type="protein sequence ID" value="KAF5690482.1"/>
    <property type="molecule type" value="Genomic_DNA"/>
</dbReference>
<dbReference type="SUPFAM" id="SSF52343">
    <property type="entry name" value="Ferredoxin reductase-like, C-terminal NADP-linked domain"/>
    <property type="match status" value="1"/>
</dbReference>
<dbReference type="SUPFAM" id="SSF56801">
    <property type="entry name" value="Acetyl-CoA synthetase-like"/>
    <property type="match status" value="1"/>
</dbReference>
<sequence length="1044" mass="115697">MSSSYSFSSLESLSLADRVLFNRFSKGPECPIPYNVAHHAFEAVALAHPDLVAVRHYDESTITYRELNRRANMLANELIHTFGLRVGDRVVLVYSRCIEMVVFILAVLKAGGQYVPLDGGIVTDDTLGFDIADSDAPVVLCLPKFFDKVIRSIPDDRRNIVNVLDLDSHSDLWRRGNPSHPMVEVGPDDGAYVIYTSGTTGRPKGVDVRHRGVTNTLLAEPSKLGIRPGRNVAQQLNVAFDMCAWEILGTMMNGGTLHIRGSGLEPWTECLQRCDTIIATPSVVQKYMPRIEDFPNVDTIAVGGEPCPLALAEKWAHHVNFWNVCGPTEISMLNTAHLHQPGIPLSIGKPNPNTNVYILDDNENPVPIGQPGVMWAGGPGVSRGYTNLPELTATRYKLDKFTNDGQVLITTPPLNSTDMSSNMMFNTGDLAQWLEDGSLLPLGRKDDQVKIQGFRVELDGVSRSIESNPGVIKGCALKIDNALWGFYSSHVPIAETELKQTVGKTQPFYAVPTIWKHLPVLELTPNGKIDKRSLYNIAEGGDNVQQAVVKARPETVWPSHERLLSIGSSSDGTLFEGEKNGIMRDLEKDPKGVNEDYEEVETEEYALPDKNGFHGWRWLRHTAFSAYRKLFGLIFLSNLTVLIFLLWESRNNNFFPSPSKVATAVASNLLCAVLVRQDYVVNAIFFVCSRVPTSFPLSIRRHFARVYHNGGVHSGCAVSATAWWFMYTISTSRDFLLETYQPPIKCVVLALTYVILLLLCFILAMAYPSVRMKMHDQFEWAHRFVGWFSVALVWAHVITSTAATANEPLGDALAKNPTIYLLSLITLSIALPWARLRRVNVRPEPLSNHAVRLHFDFCTPGPCTSRGVRITDRPMIEWHAFAAIPEPSGKGFSIIVSKAGDWTKRIIEKPPTSIWTRGTPASGVLAVAPLFKKVVLVATGSGIGPCMPVIMERRVPCHVVWSTKNPLSTYGQEILDTILAMDSEAIIWDTDKKGRPDMVKLAYQAYKESGAECVCIISNRSTTAKVVYQLESRGIPAYGPILDS</sequence>
<dbReference type="InterPro" id="IPR052979">
    <property type="entry name" value="Adenylate-forming_domain"/>
</dbReference>
<dbReference type="InterPro" id="IPR045851">
    <property type="entry name" value="AMP-bd_C_sf"/>
</dbReference>
<accession>A0A8H5X7P2</accession>
<dbReference type="PANTHER" id="PTHR33927">
    <property type="entry name" value="TRANSMEMBRANE PROTEIN"/>
    <property type="match status" value="1"/>
</dbReference>
<feature type="transmembrane region" description="Helical" evidence="1">
    <location>
        <begin position="818"/>
        <end position="836"/>
    </location>
</feature>
<dbReference type="PROSITE" id="PS00455">
    <property type="entry name" value="AMP_BINDING"/>
    <property type="match status" value="1"/>
</dbReference>
<dbReference type="AlphaFoldDB" id="A0A8H5X7P2"/>
<name>A0A8H5X7P2_9HYPO</name>
<dbReference type="Proteomes" id="UP000562682">
    <property type="component" value="Unassembled WGS sequence"/>
</dbReference>
<dbReference type="PANTHER" id="PTHR33927:SF5">
    <property type="entry name" value="ENZYME, PUTATIVE (AFU_ORTHOLOGUE AFUA_8G01222)-RELATED"/>
    <property type="match status" value="1"/>
</dbReference>
<dbReference type="InterPro" id="IPR042099">
    <property type="entry name" value="ANL_N_sf"/>
</dbReference>
<evidence type="ECO:0000313" key="4">
    <source>
        <dbReference type="Proteomes" id="UP000562682"/>
    </source>
</evidence>
<keyword evidence="1" id="KW-1133">Transmembrane helix</keyword>
<feature type="domain" description="AMP-dependent synthetase/ligase" evidence="2">
    <location>
        <begin position="41"/>
        <end position="385"/>
    </location>
</feature>
<dbReference type="InterPro" id="IPR000873">
    <property type="entry name" value="AMP-dep_synth/lig_dom"/>
</dbReference>
<gene>
    <name evidence="3" type="ORF">FDENT_3866</name>
</gene>
<dbReference type="Pfam" id="PF00501">
    <property type="entry name" value="AMP-binding"/>
    <property type="match status" value="1"/>
</dbReference>
<keyword evidence="4" id="KW-1185">Reference proteome</keyword>
<evidence type="ECO:0000256" key="1">
    <source>
        <dbReference type="SAM" id="Phobius"/>
    </source>
</evidence>
<evidence type="ECO:0000259" key="2">
    <source>
        <dbReference type="Pfam" id="PF00501"/>
    </source>
</evidence>
<dbReference type="InterPro" id="IPR039261">
    <property type="entry name" value="FNR_nucleotide-bd"/>
</dbReference>
<keyword evidence="1" id="KW-0472">Membrane</keyword>
<keyword evidence="1" id="KW-0812">Transmembrane</keyword>
<feature type="transmembrane region" description="Helical" evidence="1">
    <location>
        <begin position="747"/>
        <end position="768"/>
    </location>
</feature>
<reference evidence="3 4" key="1">
    <citation type="submission" date="2020-05" db="EMBL/GenBank/DDBJ databases">
        <title>Identification and distribution of gene clusters putatively required for synthesis of sphingolipid metabolism inhibitors in phylogenetically diverse species of the filamentous fungus Fusarium.</title>
        <authorList>
            <person name="Kim H.-S."/>
            <person name="Busman M."/>
            <person name="Brown D.W."/>
            <person name="Divon H."/>
            <person name="Uhlig S."/>
            <person name="Proctor R.H."/>
        </authorList>
    </citation>
    <scope>NUCLEOTIDE SEQUENCE [LARGE SCALE GENOMIC DNA]</scope>
    <source>
        <strain evidence="3 4">NRRL 25311</strain>
    </source>
</reference>
<proteinExistence type="predicted"/>
<organism evidence="3 4">
    <name type="scientific">Fusarium denticulatum</name>
    <dbReference type="NCBI Taxonomy" id="48507"/>
    <lineage>
        <taxon>Eukaryota</taxon>
        <taxon>Fungi</taxon>
        <taxon>Dikarya</taxon>
        <taxon>Ascomycota</taxon>
        <taxon>Pezizomycotina</taxon>
        <taxon>Sordariomycetes</taxon>
        <taxon>Hypocreomycetidae</taxon>
        <taxon>Hypocreales</taxon>
        <taxon>Nectriaceae</taxon>
        <taxon>Fusarium</taxon>
        <taxon>Fusarium fujikuroi species complex</taxon>
    </lineage>
</organism>
<dbReference type="Gene3D" id="3.40.50.12780">
    <property type="entry name" value="N-terminal domain of ligase-like"/>
    <property type="match status" value="1"/>
</dbReference>
<protein>
    <submittedName>
        <fullName evidence="3">Non-ribosomal peptide synthetase</fullName>
    </submittedName>
</protein>
<feature type="transmembrane region" description="Helical" evidence="1">
    <location>
        <begin position="780"/>
        <end position="798"/>
    </location>
</feature>
<dbReference type="InterPro" id="IPR020845">
    <property type="entry name" value="AMP-binding_CS"/>
</dbReference>
<dbReference type="Gene3D" id="3.30.300.30">
    <property type="match status" value="1"/>
</dbReference>
<evidence type="ECO:0000313" key="3">
    <source>
        <dbReference type="EMBL" id="KAF5690482.1"/>
    </source>
</evidence>
<comment type="caution">
    <text evidence="3">The sequence shown here is derived from an EMBL/GenBank/DDBJ whole genome shotgun (WGS) entry which is preliminary data.</text>
</comment>